<keyword evidence="2" id="KW-0808">Transferase</keyword>
<evidence type="ECO:0000259" key="1">
    <source>
        <dbReference type="Pfam" id="PF00535"/>
    </source>
</evidence>
<protein>
    <submittedName>
        <fullName evidence="2">Glycosyl transferase family 2</fullName>
    </submittedName>
</protein>
<dbReference type="GO" id="GO:0016740">
    <property type="term" value="F:transferase activity"/>
    <property type="evidence" value="ECO:0007669"/>
    <property type="project" value="UniProtKB-KW"/>
</dbReference>
<feature type="domain" description="Glycosyltransferase 2-like" evidence="1">
    <location>
        <begin position="24"/>
        <end position="136"/>
    </location>
</feature>
<dbReference type="InterPro" id="IPR029044">
    <property type="entry name" value="Nucleotide-diphossugar_trans"/>
</dbReference>
<dbReference type="PANTHER" id="PTHR43685">
    <property type="entry name" value="GLYCOSYLTRANSFERASE"/>
    <property type="match status" value="1"/>
</dbReference>
<dbReference type="Gene3D" id="3.90.550.10">
    <property type="entry name" value="Spore Coat Polysaccharide Biosynthesis Protein SpsA, Chain A"/>
    <property type="match status" value="1"/>
</dbReference>
<sequence>MTDLRSIQNDHDSAADMRPTADVTVIVVAYSHAQFIEECLDNIRAQTTPPRRVLIADDASPDATDTVIREYLEQHPGWAEYHPNAENRGLNPTLNAMLAITHTQYVTYIAADDFMYPHRIEEHVKLMESDPCAVLAYSDAAVVDEHSNLLSESSQDEFPWPEDEWNRRYPFEELLSTNWMPAASLFLRTDRLKALGSYHDHLFYEDFELLVRLSKQAPFAFTEEPLVAVRRLSTSLGAIGFRGDSPRFITALDTALRHYEGTSKEIQRTAFEKRWALAKRAIATDMPRRNAMQLLWHSRRGASSPAAFVKHMVRAVWTVWRPPA</sequence>
<dbReference type="PANTHER" id="PTHR43685:SF11">
    <property type="entry name" value="GLYCOSYLTRANSFERASE TAGX-RELATED"/>
    <property type="match status" value="1"/>
</dbReference>
<dbReference type="InterPro" id="IPR001173">
    <property type="entry name" value="Glyco_trans_2-like"/>
</dbReference>
<dbReference type="EMBL" id="FPCG01000008">
    <property type="protein sequence ID" value="SFV23760.1"/>
    <property type="molecule type" value="Genomic_DNA"/>
</dbReference>
<dbReference type="AlphaFoldDB" id="A0A1I7MP97"/>
<dbReference type="CDD" id="cd00761">
    <property type="entry name" value="Glyco_tranf_GTA_type"/>
    <property type="match status" value="1"/>
</dbReference>
<proteinExistence type="predicted"/>
<evidence type="ECO:0000313" key="2">
    <source>
        <dbReference type="EMBL" id="SFV23760.1"/>
    </source>
</evidence>
<dbReference type="SUPFAM" id="SSF53448">
    <property type="entry name" value="Nucleotide-diphospho-sugar transferases"/>
    <property type="match status" value="1"/>
</dbReference>
<keyword evidence="3" id="KW-1185">Reference proteome</keyword>
<accession>A0A1I7MP97</accession>
<name>A0A1I7MP97_9MICC</name>
<organism evidence="2 3">
    <name type="scientific">Micrococcus terreus</name>
    <dbReference type="NCBI Taxonomy" id="574650"/>
    <lineage>
        <taxon>Bacteria</taxon>
        <taxon>Bacillati</taxon>
        <taxon>Actinomycetota</taxon>
        <taxon>Actinomycetes</taxon>
        <taxon>Micrococcales</taxon>
        <taxon>Micrococcaceae</taxon>
        <taxon>Micrococcus</taxon>
    </lineage>
</organism>
<dbReference type="Proteomes" id="UP000198881">
    <property type="component" value="Unassembled WGS sequence"/>
</dbReference>
<dbReference type="RefSeq" id="WP_245760736.1">
    <property type="nucleotide sequence ID" value="NZ_FPCG01000008.1"/>
</dbReference>
<gene>
    <name evidence="2" type="ORF">SAMN04487966_10887</name>
</gene>
<dbReference type="InterPro" id="IPR050834">
    <property type="entry name" value="Glycosyltransf_2"/>
</dbReference>
<evidence type="ECO:0000313" key="3">
    <source>
        <dbReference type="Proteomes" id="UP000198881"/>
    </source>
</evidence>
<reference evidence="2 3" key="1">
    <citation type="submission" date="2016-10" db="EMBL/GenBank/DDBJ databases">
        <authorList>
            <person name="de Groot N.N."/>
        </authorList>
    </citation>
    <scope>NUCLEOTIDE SEQUENCE [LARGE SCALE GENOMIC DNA]</scope>
    <source>
        <strain evidence="2 3">CGMCC 1.7054</strain>
    </source>
</reference>
<dbReference type="STRING" id="574650.SAMN04487966_10887"/>
<dbReference type="Pfam" id="PF00535">
    <property type="entry name" value="Glycos_transf_2"/>
    <property type="match status" value="1"/>
</dbReference>